<keyword evidence="1" id="KW-0378">Hydrolase</keyword>
<dbReference type="RefSeq" id="WP_188460911.1">
    <property type="nucleotide sequence ID" value="NZ_BAABHU010000003.1"/>
</dbReference>
<keyword evidence="2" id="KW-0732">Signal</keyword>
<dbReference type="EMBL" id="BMEC01000003">
    <property type="protein sequence ID" value="GGC26825.1"/>
    <property type="molecule type" value="Genomic_DNA"/>
</dbReference>
<dbReference type="Gene3D" id="2.40.70.10">
    <property type="entry name" value="Acid Proteases"/>
    <property type="match status" value="1"/>
</dbReference>
<proteinExistence type="predicted"/>
<name>A0ABQ1LMJ3_9BACT</name>
<dbReference type="Pfam" id="PF13650">
    <property type="entry name" value="Asp_protease_2"/>
    <property type="match status" value="1"/>
</dbReference>
<comment type="caution">
    <text evidence="4">The sequence shown here is derived from an EMBL/GenBank/DDBJ whole genome shotgun (WGS) entry which is preliminary data.</text>
</comment>
<feature type="signal peptide" evidence="2">
    <location>
        <begin position="1"/>
        <end position="21"/>
    </location>
</feature>
<evidence type="ECO:0000259" key="3">
    <source>
        <dbReference type="PROSITE" id="PS50175"/>
    </source>
</evidence>
<protein>
    <recommendedName>
        <fullName evidence="3">Peptidase A2 domain-containing protein</fullName>
    </recommendedName>
</protein>
<organism evidence="4 5">
    <name type="scientific">Marivirga lumbricoides</name>
    <dbReference type="NCBI Taxonomy" id="1046115"/>
    <lineage>
        <taxon>Bacteria</taxon>
        <taxon>Pseudomonadati</taxon>
        <taxon>Bacteroidota</taxon>
        <taxon>Cytophagia</taxon>
        <taxon>Cytophagales</taxon>
        <taxon>Marivirgaceae</taxon>
        <taxon>Marivirga</taxon>
    </lineage>
</organism>
<reference evidence="5" key="1">
    <citation type="journal article" date="2019" name="Int. J. Syst. Evol. Microbiol.">
        <title>The Global Catalogue of Microorganisms (GCM) 10K type strain sequencing project: providing services to taxonomists for standard genome sequencing and annotation.</title>
        <authorList>
            <consortium name="The Broad Institute Genomics Platform"/>
            <consortium name="The Broad Institute Genome Sequencing Center for Infectious Disease"/>
            <person name="Wu L."/>
            <person name="Ma J."/>
        </authorList>
    </citation>
    <scope>NUCLEOTIDE SEQUENCE [LARGE SCALE GENOMIC DNA]</scope>
    <source>
        <strain evidence="5">CGMCC 1.10832</strain>
    </source>
</reference>
<evidence type="ECO:0000256" key="1">
    <source>
        <dbReference type="ARBA" id="ARBA00022801"/>
    </source>
</evidence>
<sequence length="173" mass="19406">MKTFKITAVIIVLLAINTCFAQGLVSKESKFIGKPIVEMTLNGKKIWALLDTGSEYTILNIATKNRFKYESYKLDNTKYKIQGLGTELNHMYTIRKAEIGFHEVKLEGNILAYDISNIVHSIKTRTGKTITAIIGTKMMRHHGFVIDMSSDRVVMLKNSTGFLASEALKVNSN</sequence>
<gene>
    <name evidence="4" type="ORF">GCM10011506_10330</name>
</gene>
<evidence type="ECO:0000313" key="4">
    <source>
        <dbReference type="EMBL" id="GGC26825.1"/>
    </source>
</evidence>
<keyword evidence="5" id="KW-1185">Reference proteome</keyword>
<dbReference type="InterPro" id="IPR001995">
    <property type="entry name" value="Peptidase_A2_cat"/>
</dbReference>
<feature type="chain" id="PRO_5046650488" description="Peptidase A2 domain-containing protein" evidence="2">
    <location>
        <begin position="22"/>
        <end position="173"/>
    </location>
</feature>
<accession>A0ABQ1LMJ3</accession>
<dbReference type="InterPro" id="IPR021109">
    <property type="entry name" value="Peptidase_aspartic_dom_sf"/>
</dbReference>
<feature type="domain" description="Peptidase A2" evidence="3">
    <location>
        <begin position="46"/>
        <end position="85"/>
    </location>
</feature>
<evidence type="ECO:0000313" key="5">
    <source>
        <dbReference type="Proteomes" id="UP000636010"/>
    </source>
</evidence>
<dbReference type="Proteomes" id="UP000636010">
    <property type="component" value="Unassembled WGS sequence"/>
</dbReference>
<evidence type="ECO:0000256" key="2">
    <source>
        <dbReference type="SAM" id="SignalP"/>
    </source>
</evidence>
<dbReference type="SUPFAM" id="SSF50630">
    <property type="entry name" value="Acid proteases"/>
    <property type="match status" value="1"/>
</dbReference>
<dbReference type="PROSITE" id="PS50175">
    <property type="entry name" value="ASP_PROT_RETROV"/>
    <property type="match status" value="1"/>
</dbReference>